<dbReference type="GO" id="GO:0010008">
    <property type="term" value="C:endosome membrane"/>
    <property type="evidence" value="ECO:0007669"/>
    <property type="project" value="UniProtKB-SubCell"/>
</dbReference>
<keyword evidence="26" id="KW-1185">Reference proteome</keyword>
<name>A0A9R1X696_LACSA</name>
<feature type="transmembrane region" description="Helical" evidence="23">
    <location>
        <begin position="963"/>
        <end position="981"/>
    </location>
</feature>
<dbReference type="GO" id="GO:0004198">
    <property type="term" value="F:calcium-dependent cysteine-type endopeptidase activity"/>
    <property type="evidence" value="ECO:0007669"/>
    <property type="project" value="InterPro"/>
</dbReference>
<evidence type="ECO:0000256" key="14">
    <source>
        <dbReference type="ARBA" id="ARBA00022801"/>
    </source>
</evidence>
<evidence type="ECO:0000256" key="7">
    <source>
        <dbReference type="ARBA" id="ARBA00022475"/>
    </source>
</evidence>
<dbReference type="PROSITE" id="PS50203">
    <property type="entry name" value="CALPAIN_CAT"/>
    <property type="match status" value="1"/>
</dbReference>
<keyword evidence="6" id="KW-0217">Developmental protein</keyword>
<dbReference type="CDD" id="cd00214">
    <property type="entry name" value="Calpain_III"/>
    <property type="match status" value="1"/>
</dbReference>
<evidence type="ECO:0000313" key="25">
    <source>
        <dbReference type="EMBL" id="KAJ0199264.1"/>
    </source>
</evidence>
<dbReference type="Gene3D" id="2.60.120.200">
    <property type="match status" value="1"/>
</dbReference>
<dbReference type="PANTHER" id="PTHR10183">
    <property type="entry name" value="CALPAIN"/>
    <property type="match status" value="1"/>
</dbReference>
<dbReference type="CDD" id="cd00044">
    <property type="entry name" value="CysPc"/>
    <property type="match status" value="1"/>
</dbReference>
<keyword evidence="10 23" id="KW-0812">Transmembrane</keyword>
<keyword evidence="9 21" id="KW-0645">Protease</keyword>
<dbReference type="FunFam" id="2.60.120.380:FF:000005">
    <property type="entry name" value="calpain-type cysteine protease DEK1"/>
    <property type="match status" value="1"/>
</dbReference>
<organism evidence="25 26">
    <name type="scientific">Lactuca sativa</name>
    <name type="common">Garden lettuce</name>
    <dbReference type="NCBI Taxonomy" id="4236"/>
    <lineage>
        <taxon>Eukaryota</taxon>
        <taxon>Viridiplantae</taxon>
        <taxon>Streptophyta</taxon>
        <taxon>Embryophyta</taxon>
        <taxon>Tracheophyta</taxon>
        <taxon>Spermatophyta</taxon>
        <taxon>Magnoliopsida</taxon>
        <taxon>eudicotyledons</taxon>
        <taxon>Gunneridae</taxon>
        <taxon>Pentapetalae</taxon>
        <taxon>asterids</taxon>
        <taxon>campanulids</taxon>
        <taxon>Asterales</taxon>
        <taxon>Asteraceae</taxon>
        <taxon>Cichorioideae</taxon>
        <taxon>Cichorieae</taxon>
        <taxon>Lactucinae</taxon>
        <taxon>Lactuca</taxon>
    </lineage>
</organism>
<evidence type="ECO:0000256" key="8">
    <source>
        <dbReference type="ARBA" id="ARBA00022490"/>
    </source>
</evidence>
<dbReference type="InterPro" id="IPR036213">
    <property type="entry name" value="Calpain_III_sf"/>
</dbReference>
<feature type="transmembrane region" description="Helical" evidence="23">
    <location>
        <begin position="351"/>
        <end position="369"/>
    </location>
</feature>
<reference evidence="25 26" key="1">
    <citation type="journal article" date="2017" name="Nat. Commun.">
        <title>Genome assembly with in vitro proximity ligation data and whole-genome triplication in lettuce.</title>
        <authorList>
            <person name="Reyes-Chin-Wo S."/>
            <person name="Wang Z."/>
            <person name="Yang X."/>
            <person name="Kozik A."/>
            <person name="Arikit S."/>
            <person name="Song C."/>
            <person name="Xia L."/>
            <person name="Froenicke L."/>
            <person name="Lavelle D.O."/>
            <person name="Truco M.J."/>
            <person name="Xia R."/>
            <person name="Zhu S."/>
            <person name="Xu C."/>
            <person name="Xu H."/>
            <person name="Xu X."/>
            <person name="Cox K."/>
            <person name="Korf I."/>
            <person name="Meyers B.C."/>
            <person name="Michelmore R.W."/>
        </authorList>
    </citation>
    <scope>NUCLEOTIDE SEQUENCE [LARGE SCALE GENOMIC DNA]</scope>
    <source>
        <strain evidence="26">cv. Salinas</strain>
        <tissue evidence="25">Seedlings</tissue>
    </source>
</reference>
<gene>
    <name evidence="25" type="ORF">LSAT_V11C600319170</name>
</gene>
<dbReference type="PANTHER" id="PTHR10183:SF379">
    <property type="entry name" value="CALPAIN-5"/>
    <property type="match status" value="1"/>
</dbReference>
<dbReference type="Gene3D" id="3.90.70.10">
    <property type="entry name" value="Cysteine proteinases"/>
    <property type="match status" value="1"/>
</dbReference>
<dbReference type="FunFam" id="2.60.120.200:FF:000165">
    <property type="entry name" value="Calpain-type cysteine protease DEK1"/>
    <property type="match status" value="1"/>
</dbReference>
<evidence type="ECO:0000313" key="26">
    <source>
        <dbReference type="Proteomes" id="UP000235145"/>
    </source>
</evidence>
<evidence type="ECO:0000256" key="20">
    <source>
        <dbReference type="PIRSR" id="PIRSR622684-1"/>
    </source>
</evidence>
<feature type="transmembrane region" description="Helical" evidence="23">
    <location>
        <begin position="181"/>
        <end position="203"/>
    </location>
</feature>
<evidence type="ECO:0000256" key="19">
    <source>
        <dbReference type="ARBA" id="ARBA00079208"/>
    </source>
</evidence>
<dbReference type="InterPro" id="IPR000169">
    <property type="entry name" value="Pept_cys_AS"/>
</dbReference>
<feature type="transmembrane region" description="Helical" evidence="23">
    <location>
        <begin position="267"/>
        <end position="288"/>
    </location>
</feature>
<dbReference type="Pfam" id="PF01067">
    <property type="entry name" value="Calpain_III"/>
    <property type="match status" value="1"/>
</dbReference>
<dbReference type="FunFam" id="3.90.70.10:FF:000038">
    <property type="entry name" value="Calpain-type cysteine protease DEK1"/>
    <property type="match status" value="1"/>
</dbReference>
<dbReference type="InterPro" id="IPR022682">
    <property type="entry name" value="Calpain_domain_III"/>
</dbReference>
<keyword evidence="12" id="KW-0677">Repeat</keyword>
<keyword evidence="8" id="KW-0963">Cytoplasm</keyword>
<feature type="domain" description="Calpain catalytic" evidence="24">
    <location>
        <begin position="1690"/>
        <end position="1992"/>
    </location>
</feature>
<feature type="transmembrane region" description="Helical" evidence="23">
    <location>
        <begin position="606"/>
        <end position="624"/>
    </location>
</feature>
<evidence type="ECO:0000256" key="6">
    <source>
        <dbReference type="ARBA" id="ARBA00022473"/>
    </source>
</evidence>
<feature type="transmembrane region" description="Helical" evidence="23">
    <location>
        <begin position="676"/>
        <end position="694"/>
    </location>
</feature>
<evidence type="ECO:0000256" key="16">
    <source>
        <dbReference type="ARBA" id="ARBA00022824"/>
    </source>
</evidence>
<feature type="transmembrane region" description="Helical" evidence="23">
    <location>
        <begin position="830"/>
        <end position="852"/>
    </location>
</feature>
<evidence type="ECO:0000256" key="15">
    <source>
        <dbReference type="ARBA" id="ARBA00022807"/>
    </source>
</evidence>
<comment type="similarity">
    <text evidence="5">Belongs to the peptidase C2 family.</text>
</comment>
<dbReference type="Pfam" id="PF00648">
    <property type="entry name" value="Peptidase_C2"/>
    <property type="match status" value="1"/>
</dbReference>
<dbReference type="GO" id="GO:0005886">
    <property type="term" value="C:plasma membrane"/>
    <property type="evidence" value="ECO:0007669"/>
    <property type="project" value="UniProtKB-SubCell"/>
</dbReference>
<dbReference type="SUPFAM" id="SSF54001">
    <property type="entry name" value="Cysteine proteinases"/>
    <property type="match status" value="1"/>
</dbReference>
<dbReference type="InterPro" id="IPR022684">
    <property type="entry name" value="Calpain_cysteine_protease"/>
</dbReference>
<feature type="transmembrane region" description="Helical" evidence="23">
    <location>
        <begin position="868"/>
        <end position="889"/>
    </location>
</feature>
<feature type="active site" evidence="20 21">
    <location>
        <position position="1756"/>
    </location>
</feature>
<evidence type="ECO:0000256" key="9">
    <source>
        <dbReference type="ARBA" id="ARBA00022670"/>
    </source>
</evidence>
<keyword evidence="16" id="KW-0256">Endoplasmic reticulum</keyword>
<feature type="transmembrane region" description="Helical" evidence="23">
    <location>
        <begin position="1037"/>
        <end position="1056"/>
    </location>
</feature>
<evidence type="ECO:0000256" key="13">
    <source>
        <dbReference type="ARBA" id="ARBA00022753"/>
    </source>
</evidence>
<feature type="transmembrane region" description="Helical" evidence="23">
    <location>
        <begin position="26"/>
        <end position="51"/>
    </location>
</feature>
<comment type="subcellular location">
    <subcellularLocation>
        <location evidence="4">Cell membrane</location>
        <topology evidence="4">Multi-pass membrane protein</topology>
    </subcellularLocation>
    <subcellularLocation>
        <location evidence="3">Cytoplasm</location>
    </subcellularLocation>
    <subcellularLocation>
        <location evidence="2">Endoplasmic reticulum membrane</location>
        <topology evidence="2">Multi-pass membrane protein</topology>
    </subcellularLocation>
    <subcellularLocation>
        <location evidence="1">Endosome membrane</location>
        <topology evidence="1">Multi-pass membrane protein</topology>
    </subcellularLocation>
</comment>
<evidence type="ECO:0000256" key="4">
    <source>
        <dbReference type="ARBA" id="ARBA00004651"/>
    </source>
</evidence>
<evidence type="ECO:0000256" key="10">
    <source>
        <dbReference type="ARBA" id="ARBA00022692"/>
    </source>
</evidence>
<keyword evidence="11" id="KW-0732">Signal</keyword>
<feature type="transmembrane region" description="Helical" evidence="23">
    <location>
        <begin position="644"/>
        <end position="664"/>
    </location>
</feature>
<feature type="transmembrane region" description="Helical" evidence="23">
    <location>
        <begin position="113"/>
        <end position="136"/>
    </location>
</feature>
<feature type="transmembrane region" description="Helical" evidence="23">
    <location>
        <begin position="148"/>
        <end position="169"/>
    </location>
</feature>
<keyword evidence="17 23" id="KW-1133">Transmembrane helix</keyword>
<comment type="caution">
    <text evidence="25">The sequence shown here is derived from an EMBL/GenBank/DDBJ whole genome shotgun (WGS) entry which is preliminary data.</text>
</comment>
<feature type="transmembrane region" description="Helical" evidence="23">
    <location>
        <begin position="930"/>
        <end position="951"/>
    </location>
</feature>
<keyword evidence="7" id="KW-1003">Cell membrane</keyword>
<feature type="transmembrane region" description="Helical" evidence="23">
    <location>
        <begin position="324"/>
        <end position="345"/>
    </location>
</feature>
<keyword evidence="15 21" id="KW-0788">Thiol protease</keyword>
<dbReference type="Proteomes" id="UP000235145">
    <property type="component" value="Unassembled WGS sequence"/>
</dbReference>
<keyword evidence="18 23" id="KW-0472">Membrane</keyword>
<evidence type="ECO:0000256" key="23">
    <source>
        <dbReference type="SAM" id="Phobius"/>
    </source>
</evidence>
<keyword evidence="13" id="KW-0967">Endosome</keyword>
<evidence type="ECO:0000256" key="22">
    <source>
        <dbReference type="SAM" id="MobiDB-lite"/>
    </source>
</evidence>
<feature type="region of interest" description="Disordered" evidence="22">
    <location>
        <begin position="394"/>
        <end position="446"/>
    </location>
</feature>
<feature type="transmembrane region" description="Helical" evidence="23">
    <location>
        <begin position="76"/>
        <end position="107"/>
    </location>
</feature>
<dbReference type="GO" id="GO:0005789">
    <property type="term" value="C:endoplasmic reticulum membrane"/>
    <property type="evidence" value="ECO:0007669"/>
    <property type="project" value="UniProtKB-SubCell"/>
</dbReference>
<dbReference type="SUPFAM" id="SSF49758">
    <property type="entry name" value="Calpain large subunit, middle domain (domain III)"/>
    <property type="match status" value="1"/>
</dbReference>
<dbReference type="GO" id="GO:0006508">
    <property type="term" value="P:proteolysis"/>
    <property type="evidence" value="ECO:0007669"/>
    <property type="project" value="UniProtKB-KW"/>
</dbReference>
<dbReference type="PRINTS" id="PR00704">
    <property type="entry name" value="CALPAIN"/>
</dbReference>
<evidence type="ECO:0000256" key="21">
    <source>
        <dbReference type="PROSITE-ProRule" id="PRU00239"/>
    </source>
</evidence>
<evidence type="ECO:0000256" key="18">
    <source>
        <dbReference type="ARBA" id="ARBA00023136"/>
    </source>
</evidence>
<proteinExistence type="inferred from homology"/>
<evidence type="ECO:0000256" key="11">
    <source>
        <dbReference type="ARBA" id="ARBA00022729"/>
    </source>
</evidence>
<feature type="transmembrane region" description="Helical" evidence="23">
    <location>
        <begin position="751"/>
        <end position="771"/>
    </location>
</feature>
<sequence>MLLAAETSSVKEKREEEAMEGDDRDVMLACIISGTLFSFLGLASFAILWAVNWRPWRIYSWIFARKWPSFLQGPQLGILCGFLSLCSWLVVISPIVVLITWGCWLILILGRDIIGLAVIMAGTALLLAFYSIMLWWRTQWQSSRAVAVLLLLAVALLCAYELCAVYVTAGSTAPQRYSPSGFFFGVSAIALAINMLFICRMVFNGRLSLHETVWMLMNMLEVHTNLLILTALKLAQLHVYQNHQIQMTYILDNLEGKSNNSFRVSHLGLLYLGSLLVLLVYSILYGLTAKESNWLGAITSAAVIILDWNMGACLYGFELLQSRVIALFVAGASRVFLICFGVHYWYLGHCISYAVVGSVLLGAAVTRHLSVTNPLAARRDALQSTVIRLREGFRKKEQNSSSSSSEGCGSSVKRSSSAETGHLGNNWNHAEGINSEKSLDSGRPSVVLHSSSCRSIVQEAERNFDQNSDESTSNQQTLDLNLALAFQEKFNDPRITSLLKKRAREGDIELTNLLQDKGLDPNFAVMLKENGLDPTILALLQRSSLDADRDHRDNTDIMISDSNGVVDNTLPNQISLSEELRIRGLEKWLRIFRLLLHHIAGTPERAWVLFSFVFIVETVIVGHFRPKTVEVIGATHQQFEFGCAVLLLSLVICSIMAFLRSLQAEDMVMTSKPRKYGFIAWLLSTCVGLLLSFLSKSSVLLGLSLTLPLMVACLSVAIPIWIHNGYRFWVSRVDYGGQVGNYRTLWMKEGVVLSICISIFIGSVLALGAIVSAKPLEDLGYKGWTGGDNSIKSPYASSAYIGWAMAAVIALIVTGLLPIASWFATYRFSLSSAICVAIFSVVLVAFCGASYLEVVNSRDDDVPEKADFLAALLPLVCIPALLSLSSGLLKWKDDNWRLSRGVYVFVIIGLLLLLSAISAVIVIIQPWTIGASFLLLLLLIVLAIGIIHFWASNNFYLTRMQMFVVSFLAFLLALAAFFVGWRQGRSFVGASVGYFSFLFLLAGRALTVLLSPPIVVYSPRVLPVYVYDAHADCGKNVSVAFIVLYGIALAIEGWGVVASLVIYPPFAGAAVSAITLVVSFGFAVSRPCLTLEMMEDAVHFLSKDTIIQAIARSATKTRNALSGTYSAPQRSASSAALLVGDPTVTRDRAGNFVLPRADVMKLRDRLKNEELAAGSIIRKIKHGICFQHDSTNDVGYRREMCAHARILALEEAIDTEWVYMWDKFGGYLLLLLGLTAKAERVQDEVRLRLFLDSIGFSDLSAKKIKKWMPEDRRQFEIIQESYIREKEMEEEMLMQRREEEGRGKERRKALLEKEERKWKEIEATLISSIPNAGSREAAAMSAAVRAVGGDSVLDDSFARERVSSIAKRIRATQLSRRALQTGIPGAVCVLDDEPVTSGRYCGQLDPTICQTQKVSFSMAVMIQPESGPVCLLGTEFQKQICWEILVAGSEQGIEAGQVGLRLITKEDRQGDRQSTVSKGWNIGAACIADGRWHTVTVTIDADLGEATCYLDGGFDGYQTGLPLRVGNGIWEPGTDVWVGVRPPTDVDAFGRSDSEGAESKMHIMDLFLWGRCLLEDEISALPAAMGSTDYNMLDLPEDNWQWSDSPPRVDEWDSDPAEVDLYDRDDVDWDGQYSSGRKRRSEREGVIVDMDSFARRLRKPRMETHEEIIQRMLSVELAVKENLLAKGEAHFTDQEFPPIDRSLFLDPDNPPSKLQVVSKWMKPREIVTENQLGSPPCLFSGDANPSDVCQGRLGDCWFLSAVAVLTEVSRISEVIITPEYNEEGIYTVRFCIQGEWVPVVVDDWIPCESPGKPAFATSKKGNELWVSLLEKAYAKLHGSYEALEGGLVQDALVDLTGGAGEEIDMRSAQAQIDLASGRLWSQLLRFKQEGFLLGAGSPSGSDVHISSSGIVQGHAYSLLQVREVDGHKLVQIRNPWANEVEWNGPWSDSSPEWTDRMKHKLKHVPRARDGIFWMSWQDFQIHFRSIYVCRVYPPEMRYSVHGQWRGYSAGGCQDYDTWHQNPQFRVRATGSDASCPIHVFITLTQGVSFSRTTAGFRNYQSSHDSMMFYIGMRIIKTRGRRAAYNIYLHESVGGTDYVNSREISCEMVLEPDPRGYTIVPTTIHPGEEAPFVLSVFTKASITLEAL</sequence>
<feature type="transmembrane region" description="Helical" evidence="23">
    <location>
        <begin position="800"/>
        <end position="823"/>
    </location>
</feature>
<dbReference type="SUPFAM" id="SSF49899">
    <property type="entry name" value="Concanavalin A-like lectins/glucanases"/>
    <property type="match status" value="1"/>
</dbReference>
<evidence type="ECO:0000256" key="17">
    <source>
        <dbReference type="ARBA" id="ARBA00022989"/>
    </source>
</evidence>
<feature type="transmembrane region" description="Helical" evidence="23">
    <location>
        <begin position="294"/>
        <end position="317"/>
    </location>
</feature>
<feature type="transmembrane region" description="Helical" evidence="23">
    <location>
        <begin position="901"/>
        <end position="924"/>
    </location>
</feature>
<protein>
    <recommendedName>
        <fullName evidence="19">Protein DEFECTIVE KERNEL 1</fullName>
    </recommendedName>
</protein>
<evidence type="ECO:0000256" key="5">
    <source>
        <dbReference type="ARBA" id="ARBA00007623"/>
    </source>
</evidence>
<keyword evidence="14 21" id="KW-0378">Hydrolase</keyword>
<dbReference type="InterPro" id="IPR022683">
    <property type="entry name" value="Calpain_III"/>
</dbReference>
<feature type="transmembrane region" description="Helical" evidence="23">
    <location>
        <begin position="993"/>
        <end position="1016"/>
    </location>
</feature>
<feature type="active site" evidence="20 21">
    <location>
        <position position="1934"/>
    </location>
</feature>
<feature type="compositionally biased region" description="Low complexity" evidence="22">
    <location>
        <begin position="400"/>
        <end position="417"/>
    </location>
</feature>
<dbReference type="EMBL" id="NBSK02000006">
    <property type="protein sequence ID" value="KAJ0199264.1"/>
    <property type="molecule type" value="Genomic_DNA"/>
</dbReference>
<dbReference type="InterPro" id="IPR038765">
    <property type="entry name" value="Papain-like_cys_pep_sf"/>
</dbReference>
<dbReference type="Gene3D" id="2.60.120.380">
    <property type="match status" value="1"/>
</dbReference>
<evidence type="ECO:0000256" key="12">
    <source>
        <dbReference type="ARBA" id="ARBA00022737"/>
    </source>
</evidence>
<dbReference type="InterPro" id="IPR013320">
    <property type="entry name" value="ConA-like_dom_sf"/>
</dbReference>
<accession>A0A9R1X696</accession>
<dbReference type="PROSITE" id="PS00139">
    <property type="entry name" value="THIOL_PROTEASE_CYS"/>
    <property type="match status" value="1"/>
</dbReference>
<evidence type="ECO:0000256" key="1">
    <source>
        <dbReference type="ARBA" id="ARBA00004337"/>
    </source>
</evidence>
<evidence type="ECO:0000256" key="3">
    <source>
        <dbReference type="ARBA" id="ARBA00004496"/>
    </source>
</evidence>
<dbReference type="InterPro" id="IPR033883">
    <property type="entry name" value="C2_III"/>
</dbReference>
<evidence type="ECO:0000259" key="24">
    <source>
        <dbReference type="PROSITE" id="PS50203"/>
    </source>
</evidence>
<dbReference type="SMART" id="SM00230">
    <property type="entry name" value="CysPc"/>
    <property type="match status" value="1"/>
</dbReference>
<feature type="transmembrane region" description="Helical" evidence="23">
    <location>
        <begin position="700"/>
        <end position="722"/>
    </location>
</feature>
<dbReference type="SMART" id="SM00720">
    <property type="entry name" value="calpain_III"/>
    <property type="match status" value="1"/>
</dbReference>
<evidence type="ECO:0000256" key="2">
    <source>
        <dbReference type="ARBA" id="ARBA00004477"/>
    </source>
</evidence>
<feature type="active site" evidence="20 21">
    <location>
        <position position="1914"/>
    </location>
</feature>
<dbReference type="InterPro" id="IPR001300">
    <property type="entry name" value="Peptidase_C2_calpain_cat"/>
</dbReference>